<reference evidence="4 5" key="1">
    <citation type="submission" date="2019-02" db="EMBL/GenBank/DDBJ databases">
        <title>Siculibacillus lacustris gen. nov., sp. nov., a new rosette-forming bacterium isolated from a freshwater crater lake (Lake St. Ana, Romania).</title>
        <authorList>
            <person name="Felfoldi T."/>
            <person name="Marton Z."/>
            <person name="Szabo A."/>
            <person name="Mentes A."/>
            <person name="Boka K."/>
            <person name="Marialigeti K."/>
            <person name="Mathe I."/>
            <person name="Koncz M."/>
            <person name="Schumann P."/>
            <person name="Toth E."/>
        </authorList>
    </citation>
    <scope>NUCLEOTIDE SEQUENCE [LARGE SCALE GENOMIC DNA]</scope>
    <source>
        <strain evidence="4 5">SA-279</strain>
    </source>
</reference>
<name>A0A4Q9VRR4_9HYPH</name>
<evidence type="ECO:0000313" key="4">
    <source>
        <dbReference type="EMBL" id="TBW37602.1"/>
    </source>
</evidence>
<evidence type="ECO:0000256" key="2">
    <source>
        <dbReference type="SAM" id="SignalP"/>
    </source>
</evidence>
<protein>
    <submittedName>
        <fullName evidence="4">Isochorismatase family protein</fullName>
    </submittedName>
</protein>
<dbReference type="OrthoDB" id="8348970at2"/>
<dbReference type="InterPro" id="IPR050272">
    <property type="entry name" value="Isochorismatase-like_hydrls"/>
</dbReference>
<dbReference type="Pfam" id="PF00857">
    <property type="entry name" value="Isochorismatase"/>
    <property type="match status" value="1"/>
</dbReference>
<dbReference type="InterPro" id="IPR036380">
    <property type="entry name" value="Isochorismatase-like_sf"/>
</dbReference>
<dbReference type="PANTHER" id="PTHR43540:SF6">
    <property type="entry name" value="ISOCHORISMATASE-LIKE DOMAIN-CONTAINING PROTEIN"/>
    <property type="match status" value="1"/>
</dbReference>
<dbReference type="Gene3D" id="3.40.50.850">
    <property type="entry name" value="Isochorismatase-like"/>
    <property type="match status" value="1"/>
</dbReference>
<keyword evidence="1" id="KW-0378">Hydrolase</keyword>
<dbReference type="SUPFAM" id="SSF52499">
    <property type="entry name" value="Isochorismatase-like hydrolases"/>
    <property type="match status" value="1"/>
</dbReference>
<keyword evidence="2" id="KW-0732">Signal</keyword>
<dbReference type="AlphaFoldDB" id="A0A4Q9VRR4"/>
<feature type="domain" description="Isochorismatase-like" evidence="3">
    <location>
        <begin position="53"/>
        <end position="190"/>
    </location>
</feature>
<dbReference type="InterPro" id="IPR000868">
    <property type="entry name" value="Isochorismatase-like_dom"/>
</dbReference>
<evidence type="ECO:0000259" key="3">
    <source>
        <dbReference type="Pfam" id="PF00857"/>
    </source>
</evidence>
<evidence type="ECO:0000313" key="5">
    <source>
        <dbReference type="Proteomes" id="UP000292781"/>
    </source>
</evidence>
<organism evidence="4 5">
    <name type="scientific">Siculibacillus lacustris</name>
    <dbReference type="NCBI Taxonomy" id="1549641"/>
    <lineage>
        <taxon>Bacteria</taxon>
        <taxon>Pseudomonadati</taxon>
        <taxon>Pseudomonadota</taxon>
        <taxon>Alphaproteobacteria</taxon>
        <taxon>Hyphomicrobiales</taxon>
        <taxon>Ancalomicrobiaceae</taxon>
        <taxon>Siculibacillus</taxon>
    </lineage>
</organism>
<feature type="chain" id="PRO_5020858361" evidence="2">
    <location>
        <begin position="26"/>
        <end position="210"/>
    </location>
</feature>
<dbReference type="GO" id="GO:0016787">
    <property type="term" value="F:hydrolase activity"/>
    <property type="evidence" value="ECO:0007669"/>
    <property type="project" value="UniProtKB-KW"/>
</dbReference>
<dbReference type="Proteomes" id="UP000292781">
    <property type="component" value="Unassembled WGS sequence"/>
</dbReference>
<comment type="caution">
    <text evidence="4">The sequence shown here is derived from an EMBL/GenBank/DDBJ whole genome shotgun (WGS) entry which is preliminary data.</text>
</comment>
<gene>
    <name evidence="4" type="ORF">EYW49_10860</name>
</gene>
<feature type="signal peptide" evidence="2">
    <location>
        <begin position="1"/>
        <end position="25"/>
    </location>
</feature>
<dbReference type="PANTHER" id="PTHR43540">
    <property type="entry name" value="PEROXYUREIDOACRYLATE/UREIDOACRYLATE AMIDOHYDROLASE-RELATED"/>
    <property type="match status" value="1"/>
</dbReference>
<keyword evidence="5" id="KW-1185">Reference proteome</keyword>
<proteinExistence type="predicted"/>
<sequence length="210" mass="22068">MTSRFARLRLAAFAGLAFAAGPLSAETIVDDWAKIAVPPAPVLSRVTLDPATTALLVLDISKQTCNAQQRPRCIAMLPGVASLLKLARAKGVFVVYTLAGTAKPADILPEAAMLGDEPLFVSGPDKYVDTTLEKTLKDKGIKTVVTIGAAAHGAVLHTAAGSVFRGFDVVVPVDAMASETPYPEQYTAWHLTNAPRMAGKVKLTSVGQID</sequence>
<dbReference type="EMBL" id="SJFN01000014">
    <property type="protein sequence ID" value="TBW37602.1"/>
    <property type="molecule type" value="Genomic_DNA"/>
</dbReference>
<accession>A0A4Q9VRR4</accession>
<dbReference type="RefSeq" id="WP_131309495.1">
    <property type="nucleotide sequence ID" value="NZ_SJFN01000014.1"/>
</dbReference>
<evidence type="ECO:0000256" key="1">
    <source>
        <dbReference type="ARBA" id="ARBA00022801"/>
    </source>
</evidence>